<feature type="domain" description="CBS" evidence="3">
    <location>
        <begin position="71"/>
        <end position="128"/>
    </location>
</feature>
<dbReference type="InterPro" id="IPR000644">
    <property type="entry name" value="CBS_dom"/>
</dbReference>
<evidence type="ECO:0000313" key="5">
    <source>
        <dbReference type="Proteomes" id="UP000265692"/>
    </source>
</evidence>
<dbReference type="AlphaFoldDB" id="A0A396SFD1"/>
<keyword evidence="5" id="KW-1185">Reference proteome</keyword>
<dbReference type="RefSeq" id="WP_118875052.1">
    <property type="nucleotide sequence ID" value="NZ_QWEI01000001.1"/>
</dbReference>
<dbReference type="Pfam" id="PF00571">
    <property type="entry name" value="CBS"/>
    <property type="match status" value="2"/>
</dbReference>
<evidence type="ECO:0000256" key="2">
    <source>
        <dbReference type="PROSITE-ProRule" id="PRU00703"/>
    </source>
</evidence>
<dbReference type="InterPro" id="IPR051257">
    <property type="entry name" value="Diverse_CBS-Domain"/>
</dbReference>
<name>A0A396SFD1_9BACL</name>
<dbReference type="Proteomes" id="UP000265692">
    <property type="component" value="Unassembled WGS sequence"/>
</dbReference>
<organism evidence="4 5">
    <name type="scientific">Ureibacillus yapensis</name>
    <dbReference type="NCBI Taxonomy" id="2304605"/>
    <lineage>
        <taxon>Bacteria</taxon>
        <taxon>Bacillati</taxon>
        <taxon>Bacillota</taxon>
        <taxon>Bacilli</taxon>
        <taxon>Bacillales</taxon>
        <taxon>Caryophanaceae</taxon>
        <taxon>Ureibacillus</taxon>
    </lineage>
</organism>
<gene>
    <name evidence="4" type="ORF">D1B33_04125</name>
</gene>
<dbReference type="PANTHER" id="PTHR43080:SF2">
    <property type="entry name" value="CBS DOMAIN-CONTAINING PROTEIN"/>
    <property type="match status" value="1"/>
</dbReference>
<evidence type="ECO:0000313" key="4">
    <source>
        <dbReference type="EMBL" id="RHW40044.1"/>
    </source>
</evidence>
<evidence type="ECO:0000256" key="1">
    <source>
        <dbReference type="ARBA" id="ARBA00023122"/>
    </source>
</evidence>
<keyword evidence="1 2" id="KW-0129">CBS domain</keyword>
<evidence type="ECO:0000259" key="3">
    <source>
        <dbReference type="PROSITE" id="PS51371"/>
    </source>
</evidence>
<dbReference type="EMBL" id="QWEI01000001">
    <property type="protein sequence ID" value="RHW40044.1"/>
    <property type="molecule type" value="Genomic_DNA"/>
</dbReference>
<dbReference type="SMART" id="SM00116">
    <property type="entry name" value="CBS"/>
    <property type="match status" value="2"/>
</dbReference>
<sequence length="141" mass="15152">MRITEIMTSEVETCSPDTAIVEVAAIMKDLDVGSIPIVEDGHLKGTVTDRDIVVRGVAEDVSLNNPVSEILSPDVVTGNVDMSVEEAAELMAENQIRRLPIVEEDRLVGIVSLGDIAVKDRSNENTDTALENVSQPAAPDR</sequence>
<dbReference type="PANTHER" id="PTHR43080">
    <property type="entry name" value="CBS DOMAIN-CONTAINING PROTEIN CBSX3, MITOCHONDRIAL"/>
    <property type="match status" value="1"/>
</dbReference>
<protein>
    <submittedName>
        <fullName evidence="4">CBS domain-containing protein</fullName>
    </submittedName>
</protein>
<comment type="caution">
    <text evidence="4">The sequence shown here is derived from an EMBL/GenBank/DDBJ whole genome shotgun (WGS) entry which is preliminary data.</text>
</comment>
<dbReference type="Gene3D" id="3.10.580.10">
    <property type="entry name" value="CBS-domain"/>
    <property type="match status" value="1"/>
</dbReference>
<dbReference type="InterPro" id="IPR046342">
    <property type="entry name" value="CBS_dom_sf"/>
</dbReference>
<dbReference type="SUPFAM" id="SSF54631">
    <property type="entry name" value="CBS-domain pair"/>
    <property type="match status" value="1"/>
</dbReference>
<dbReference type="PROSITE" id="PS51371">
    <property type="entry name" value="CBS"/>
    <property type="match status" value="2"/>
</dbReference>
<dbReference type="CDD" id="cd04622">
    <property type="entry name" value="CBS_pair_HRP1_like"/>
    <property type="match status" value="1"/>
</dbReference>
<dbReference type="OrthoDB" id="9802114at2"/>
<feature type="domain" description="CBS" evidence="3">
    <location>
        <begin position="7"/>
        <end position="63"/>
    </location>
</feature>
<accession>A0A396SFD1</accession>
<reference evidence="4 5" key="1">
    <citation type="submission" date="2018-08" db="EMBL/GenBank/DDBJ databases">
        <title>Lysinibacillus sp. YLB-03 draft genome sequence.</title>
        <authorList>
            <person name="Yu L."/>
        </authorList>
    </citation>
    <scope>NUCLEOTIDE SEQUENCE [LARGE SCALE GENOMIC DNA]</scope>
    <source>
        <strain evidence="4 5">YLB-03</strain>
    </source>
</reference>
<proteinExistence type="predicted"/>